<name>A0ABD5P5K5_9EURY</name>
<evidence type="ECO:0000313" key="3">
    <source>
        <dbReference type="EMBL" id="MFC4249604.1"/>
    </source>
</evidence>
<feature type="transmembrane region" description="Helical" evidence="1">
    <location>
        <begin position="12"/>
        <end position="35"/>
    </location>
</feature>
<feature type="transmembrane region" description="Helical" evidence="1">
    <location>
        <begin position="47"/>
        <end position="69"/>
    </location>
</feature>
<keyword evidence="1" id="KW-0812">Transmembrane</keyword>
<keyword evidence="1" id="KW-1133">Transmembrane helix</keyword>
<evidence type="ECO:0000259" key="2">
    <source>
        <dbReference type="Pfam" id="PF26478"/>
    </source>
</evidence>
<dbReference type="RefSeq" id="WP_246973266.1">
    <property type="nucleotide sequence ID" value="NZ_CP095397.1"/>
</dbReference>
<dbReference type="AlphaFoldDB" id="A0ABD5P5K5"/>
<protein>
    <recommendedName>
        <fullName evidence="2">DUF8151 domain-containing protein</fullName>
    </recommendedName>
</protein>
<comment type="caution">
    <text evidence="3">The sequence shown here is derived from an EMBL/GenBank/DDBJ whole genome shotgun (WGS) entry which is preliminary data.</text>
</comment>
<sequence>MSSLLPELLGESLSLLVYALVAGALTVGGVVAEFASLQHYGAGDVTVGLWLAAIGGVMLYAGVYGIAYGKLLGRLTSRL</sequence>
<proteinExistence type="predicted"/>
<evidence type="ECO:0000313" key="4">
    <source>
        <dbReference type="Proteomes" id="UP001595821"/>
    </source>
</evidence>
<dbReference type="EMBL" id="JBHSDJ010000133">
    <property type="protein sequence ID" value="MFC4249604.1"/>
    <property type="molecule type" value="Genomic_DNA"/>
</dbReference>
<organism evidence="3 4">
    <name type="scientific">Natribaculum luteum</name>
    <dbReference type="NCBI Taxonomy" id="1586232"/>
    <lineage>
        <taxon>Archaea</taxon>
        <taxon>Methanobacteriati</taxon>
        <taxon>Methanobacteriota</taxon>
        <taxon>Stenosarchaea group</taxon>
        <taxon>Halobacteria</taxon>
        <taxon>Halobacteriales</taxon>
        <taxon>Natrialbaceae</taxon>
        <taxon>Natribaculum</taxon>
    </lineage>
</organism>
<reference evidence="3 4" key="1">
    <citation type="journal article" date="2014" name="Int. J. Syst. Evol. Microbiol.">
        <title>Complete genome sequence of Corynebacterium casei LMG S-19264T (=DSM 44701T), isolated from a smear-ripened cheese.</title>
        <authorList>
            <consortium name="US DOE Joint Genome Institute (JGI-PGF)"/>
            <person name="Walter F."/>
            <person name="Albersmeier A."/>
            <person name="Kalinowski J."/>
            <person name="Ruckert C."/>
        </authorList>
    </citation>
    <scope>NUCLEOTIDE SEQUENCE [LARGE SCALE GENOMIC DNA]</scope>
    <source>
        <strain evidence="3 4">IBRC-M 10912</strain>
    </source>
</reference>
<dbReference type="InterPro" id="IPR058464">
    <property type="entry name" value="DUF8151"/>
</dbReference>
<dbReference type="Pfam" id="PF26478">
    <property type="entry name" value="DUF8151"/>
    <property type="match status" value="1"/>
</dbReference>
<dbReference type="Proteomes" id="UP001595821">
    <property type="component" value="Unassembled WGS sequence"/>
</dbReference>
<evidence type="ECO:0000256" key="1">
    <source>
        <dbReference type="SAM" id="Phobius"/>
    </source>
</evidence>
<feature type="domain" description="DUF8151" evidence="2">
    <location>
        <begin position="1"/>
        <end position="76"/>
    </location>
</feature>
<keyword evidence="1" id="KW-0472">Membrane</keyword>
<gene>
    <name evidence="3" type="ORF">ACFOZ7_22175</name>
</gene>
<dbReference type="GeneID" id="71853403"/>
<accession>A0ABD5P5K5</accession>